<proteinExistence type="predicted"/>
<dbReference type="Proteomes" id="UP000295361">
    <property type="component" value="Unassembled WGS sequence"/>
</dbReference>
<dbReference type="EMBL" id="SNXS01000003">
    <property type="protein sequence ID" value="TDP71602.1"/>
    <property type="molecule type" value="Genomic_DNA"/>
</dbReference>
<sequence length="71" mass="7746">MSEQHSLMLGLRRDHTRTAGASRSPRLARVWTPAPTTGVKLLYGSAFRGANRAEPVNHTILEAPLPAAERV</sequence>
<reference evidence="5 6" key="1">
    <citation type="submission" date="2019-03" db="EMBL/GenBank/DDBJ databases">
        <title>Genomic Encyclopedia of Type Strains, Phase IV (KMG-IV): sequencing the most valuable type-strain genomes for metagenomic binning, comparative biology and taxonomic classification.</title>
        <authorList>
            <person name="Goeker M."/>
        </authorList>
    </citation>
    <scope>NUCLEOTIDE SEQUENCE [LARGE SCALE GENOMIC DNA]</scope>
    <source>
        <strain evidence="5 6">DSM 16998</strain>
    </source>
</reference>
<dbReference type="AlphaFoldDB" id="A0A4R6QNV0"/>
<evidence type="ECO:0000256" key="3">
    <source>
        <dbReference type="ARBA" id="ARBA00023237"/>
    </source>
</evidence>
<keyword evidence="2" id="KW-0472">Membrane</keyword>
<accession>A0A4R6QNV0</accession>
<evidence type="ECO:0000256" key="1">
    <source>
        <dbReference type="ARBA" id="ARBA00004442"/>
    </source>
</evidence>
<dbReference type="Gene3D" id="2.40.170.20">
    <property type="entry name" value="TonB-dependent receptor, beta-barrel domain"/>
    <property type="match status" value="1"/>
</dbReference>
<keyword evidence="6" id="KW-1185">Reference proteome</keyword>
<name>A0A4R6QNV0_9BURK</name>
<dbReference type="RefSeq" id="WP_133701366.1">
    <property type="nucleotide sequence ID" value="NZ_SNXS01000003.1"/>
</dbReference>
<evidence type="ECO:0000313" key="6">
    <source>
        <dbReference type="Proteomes" id="UP000295361"/>
    </source>
</evidence>
<organism evidence="5 6">
    <name type="scientific">Roseateles toxinivorans</name>
    <dbReference type="NCBI Taxonomy" id="270368"/>
    <lineage>
        <taxon>Bacteria</taxon>
        <taxon>Pseudomonadati</taxon>
        <taxon>Pseudomonadota</taxon>
        <taxon>Betaproteobacteria</taxon>
        <taxon>Burkholderiales</taxon>
        <taxon>Sphaerotilaceae</taxon>
        <taxon>Roseateles</taxon>
    </lineage>
</organism>
<dbReference type="InParanoid" id="A0A4R6QNV0"/>
<dbReference type="SUPFAM" id="SSF56935">
    <property type="entry name" value="Porins"/>
    <property type="match status" value="1"/>
</dbReference>
<feature type="region of interest" description="Disordered" evidence="4">
    <location>
        <begin position="1"/>
        <end position="29"/>
    </location>
</feature>
<protein>
    <submittedName>
        <fullName evidence="5">Uncharacterized protein</fullName>
    </submittedName>
</protein>
<evidence type="ECO:0000256" key="2">
    <source>
        <dbReference type="ARBA" id="ARBA00023136"/>
    </source>
</evidence>
<comment type="caution">
    <text evidence="5">The sequence shown here is derived from an EMBL/GenBank/DDBJ whole genome shotgun (WGS) entry which is preliminary data.</text>
</comment>
<dbReference type="InterPro" id="IPR036942">
    <property type="entry name" value="Beta-barrel_TonB_sf"/>
</dbReference>
<keyword evidence="3" id="KW-0998">Cell outer membrane</keyword>
<evidence type="ECO:0000256" key="4">
    <source>
        <dbReference type="SAM" id="MobiDB-lite"/>
    </source>
</evidence>
<evidence type="ECO:0000313" key="5">
    <source>
        <dbReference type="EMBL" id="TDP71602.1"/>
    </source>
</evidence>
<gene>
    <name evidence="5" type="ORF">DES47_103584</name>
</gene>
<comment type="subcellular location">
    <subcellularLocation>
        <location evidence="1">Cell outer membrane</location>
    </subcellularLocation>
</comment>
<dbReference type="GO" id="GO:0009279">
    <property type="term" value="C:cell outer membrane"/>
    <property type="evidence" value="ECO:0007669"/>
    <property type="project" value="UniProtKB-SubCell"/>
</dbReference>